<organism evidence="7 8">
    <name type="scientific">Microbacterium mangrovi</name>
    <dbReference type="NCBI Taxonomy" id="1348253"/>
    <lineage>
        <taxon>Bacteria</taxon>
        <taxon>Bacillati</taxon>
        <taxon>Actinomycetota</taxon>
        <taxon>Actinomycetes</taxon>
        <taxon>Micrococcales</taxon>
        <taxon>Microbacteriaceae</taxon>
        <taxon>Microbacterium</taxon>
    </lineage>
</organism>
<dbReference type="PROSITE" id="PS00862">
    <property type="entry name" value="OX2_COVAL_FAD"/>
    <property type="match status" value="1"/>
</dbReference>
<dbReference type="GO" id="GO:0071949">
    <property type="term" value="F:FAD binding"/>
    <property type="evidence" value="ECO:0007669"/>
    <property type="project" value="InterPro"/>
</dbReference>
<dbReference type="SUPFAM" id="SSF56176">
    <property type="entry name" value="FAD-binding/transporter-associated domain-like"/>
    <property type="match status" value="1"/>
</dbReference>
<evidence type="ECO:0000256" key="3">
    <source>
        <dbReference type="ARBA" id="ARBA00022630"/>
    </source>
</evidence>
<keyword evidence="5" id="KW-0560">Oxidoreductase</keyword>
<keyword evidence="3" id="KW-0285">Flavoprotein</keyword>
<reference evidence="7 8" key="1">
    <citation type="submission" date="2014-11" db="EMBL/GenBank/DDBJ databases">
        <title>Genome sequence of Microbacterium mangrovi MUSC 115(T).</title>
        <authorList>
            <person name="Lee L.-H."/>
        </authorList>
    </citation>
    <scope>NUCLEOTIDE SEQUENCE [LARGE SCALE GENOMIC DNA]</scope>
    <source>
        <strain evidence="7 8">MUSC 115</strain>
    </source>
</reference>
<evidence type="ECO:0000313" key="8">
    <source>
        <dbReference type="Proteomes" id="UP000031030"/>
    </source>
</evidence>
<dbReference type="RefSeq" id="WP_039395523.1">
    <property type="nucleotide sequence ID" value="NZ_JTDK01000002.1"/>
</dbReference>
<dbReference type="InterPro" id="IPR016166">
    <property type="entry name" value="FAD-bd_PCMH"/>
</dbReference>
<evidence type="ECO:0000256" key="4">
    <source>
        <dbReference type="ARBA" id="ARBA00022827"/>
    </source>
</evidence>
<dbReference type="GO" id="GO:0016491">
    <property type="term" value="F:oxidoreductase activity"/>
    <property type="evidence" value="ECO:0007669"/>
    <property type="project" value="UniProtKB-KW"/>
</dbReference>
<evidence type="ECO:0000256" key="1">
    <source>
        <dbReference type="ARBA" id="ARBA00001974"/>
    </source>
</evidence>
<evidence type="ECO:0000313" key="7">
    <source>
        <dbReference type="EMBL" id="KHK99559.1"/>
    </source>
</evidence>
<gene>
    <name evidence="7" type="ORF">LK09_02770</name>
</gene>
<keyword evidence="4" id="KW-0274">FAD</keyword>
<dbReference type="STRING" id="1348253.LK09_02770"/>
<dbReference type="PANTHER" id="PTHR42973">
    <property type="entry name" value="BINDING OXIDOREDUCTASE, PUTATIVE (AFU_ORTHOLOGUE AFUA_1G17690)-RELATED"/>
    <property type="match status" value="1"/>
</dbReference>
<comment type="cofactor">
    <cofactor evidence="1">
        <name>FAD</name>
        <dbReference type="ChEBI" id="CHEBI:57692"/>
    </cofactor>
</comment>
<dbReference type="PANTHER" id="PTHR42973:SF39">
    <property type="entry name" value="FAD-BINDING PCMH-TYPE DOMAIN-CONTAINING PROTEIN"/>
    <property type="match status" value="1"/>
</dbReference>
<evidence type="ECO:0000259" key="6">
    <source>
        <dbReference type="PROSITE" id="PS51387"/>
    </source>
</evidence>
<evidence type="ECO:0000256" key="2">
    <source>
        <dbReference type="ARBA" id="ARBA00005466"/>
    </source>
</evidence>
<protein>
    <submittedName>
        <fullName evidence="7">FAD-linked oxidase</fullName>
    </submittedName>
</protein>
<dbReference type="PROSITE" id="PS51387">
    <property type="entry name" value="FAD_PCMH"/>
    <property type="match status" value="1"/>
</dbReference>
<comment type="caution">
    <text evidence="7">The sequence shown here is derived from an EMBL/GenBank/DDBJ whole genome shotgun (WGS) entry which is preliminary data.</text>
</comment>
<dbReference type="InterPro" id="IPR006093">
    <property type="entry name" value="Oxy_OxRdtase_FAD_BS"/>
</dbReference>
<comment type="similarity">
    <text evidence="2">Belongs to the oxygen-dependent FAD-linked oxidoreductase family.</text>
</comment>
<proteinExistence type="inferred from homology"/>
<dbReference type="InterPro" id="IPR006094">
    <property type="entry name" value="Oxid_FAD_bind_N"/>
</dbReference>
<dbReference type="InterPro" id="IPR016167">
    <property type="entry name" value="FAD-bd_PCMH_sub1"/>
</dbReference>
<dbReference type="OrthoDB" id="9775082at2"/>
<evidence type="ECO:0000256" key="5">
    <source>
        <dbReference type="ARBA" id="ARBA00023002"/>
    </source>
</evidence>
<feature type="domain" description="FAD-binding PCMH-type" evidence="6">
    <location>
        <begin position="36"/>
        <end position="208"/>
    </location>
</feature>
<dbReference type="Proteomes" id="UP000031030">
    <property type="component" value="Unassembled WGS sequence"/>
</dbReference>
<dbReference type="Gene3D" id="3.40.462.20">
    <property type="match status" value="1"/>
</dbReference>
<dbReference type="EMBL" id="JTDK01000002">
    <property type="protein sequence ID" value="KHK99559.1"/>
    <property type="molecule type" value="Genomic_DNA"/>
</dbReference>
<name>A0A0B2A7R8_9MICO</name>
<dbReference type="InterPro" id="IPR050416">
    <property type="entry name" value="FAD-linked_Oxidoreductase"/>
</dbReference>
<dbReference type="Gene3D" id="3.30.465.10">
    <property type="match status" value="1"/>
</dbReference>
<dbReference type="AlphaFoldDB" id="A0A0B2A7R8"/>
<dbReference type="Gene3D" id="3.30.43.10">
    <property type="entry name" value="Uridine Diphospho-n-acetylenolpyruvylglucosamine Reductase, domain 2"/>
    <property type="match status" value="1"/>
</dbReference>
<sequence>MSALTIDPSPLREVGCILLPGDAGYEAACTPWNLAFPLRPAAVAVPRSVDDVVAAVTAADRLGLRIAPQSTGHAASTIAPAVGDDTLLVRLSELTGVTVDVAARTARVVGGTVWREVVEAVAPHGLTAVHGSAGDVAVAGYVLGGGVSFYGRRHGLATGGARAFEVVTASGRLVRATADEHPELFWALRGGGGNFGVVVALELDLLPITDLVAGMLLWDLDRAPEVLRAWNDWSATAPDAATTSLRMMRFPPIPELPPFISGRRLIVVDGAILTDDEEAADLLAPLRALAPELDTFARIPAAGLLEVHMDPPQPSPAVSDHTLLDDLDDAGLDALLGAAGPDAESAPMIVELRQLGGALAGGHDGALPGLGGRFAVYTVAMAPTPEAFAAGQRSTAAVVDAVRPWAAATVFANFSDRTKPASDLFDADVVARLAAVRDEYDPRRRMLAAHEV</sequence>
<dbReference type="InterPro" id="IPR016169">
    <property type="entry name" value="FAD-bd_PCMH_sub2"/>
</dbReference>
<dbReference type="InterPro" id="IPR036318">
    <property type="entry name" value="FAD-bd_PCMH-like_sf"/>
</dbReference>
<accession>A0A0B2A7R8</accession>
<dbReference type="Pfam" id="PF01565">
    <property type="entry name" value="FAD_binding_4"/>
    <property type="match status" value="1"/>
</dbReference>
<keyword evidence="8" id="KW-1185">Reference proteome</keyword>